<dbReference type="PRINTS" id="PR00971">
    <property type="entry name" value="RIBOSOMALS10"/>
</dbReference>
<dbReference type="NCBIfam" id="NF001861">
    <property type="entry name" value="PRK00596.1"/>
    <property type="match status" value="1"/>
</dbReference>
<dbReference type="InterPro" id="IPR027486">
    <property type="entry name" value="Ribosomal_uS10_dom"/>
</dbReference>
<evidence type="ECO:0000256" key="2">
    <source>
        <dbReference type="ARBA" id="ARBA00022980"/>
    </source>
</evidence>
<dbReference type="FunFam" id="3.30.70.600:FF:000003">
    <property type="entry name" value="30S ribosomal protein S10"/>
    <property type="match status" value="1"/>
</dbReference>
<reference evidence="7" key="1">
    <citation type="submission" date="2015-05" db="EMBL/GenBank/DDBJ databases">
        <authorList>
            <person name="Collingro A."/>
        </authorList>
    </citation>
    <scope>NUCLEOTIDE SEQUENCE [LARGE SCALE GENOMIC DNA]</scope>
    <source>
        <strain evidence="7">Ps</strain>
    </source>
</reference>
<dbReference type="GO" id="GO:0005840">
    <property type="term" value="C:ribosome"/>
    <property type="evidence" value="ECO:0007669"/>
    <property type="project" value="UniProtKB-KW"/>
</dbReference>
<feature type="domain" description="Small ribosomal subunit protein uS10" evidence="5">
    <location>
        <begin position="8"/>
        <end position="102"/>
    </location>
</feature>
<dbReference type="Pfam" id="PF00338">
    <property type="entry name" value="Ribosomal_S10"/>
    <property type="match status" value="1"/>
</dbReference>
<name>A0A0G7ZMW1_9MOLU</name>
<dbReference type="InterPro" id="IPR036838">
    <property type="entry name" value="Ribosomal_uS10_dom_sf"/>
</dbReference>
<proteinExistence type="inferred from homology"/>
<dbReference type="GO" id="GO:1990904">
    <property type="term" value="C:ribonucleoprotein complex"/>
    <property type="evidence" value="ECO:0007669"/>
    <property type="project" value="UniProtKB-KW"/>
</dbReference>
<sequence>MEKNKAIKIKLKSYDAKLIDISAKKIIRVLKDAGAEIYGPVPLPTRREVFTVLRSVHVNKDSREQFELRTHKRLIGIKKATTETIEKLNRIELPIGVSIEIKID</sequence>
<comment type="function">
    <text evidence="4">Involved in the binding of tRNA to the ribosomes.</text>
</comment>
<dbReference type="NCBIfam" id="TIGR01049">
    <property type="entry name" value="rpsJ_bact"/>
    <property type="match status" value="1"/>
</dbReference>
<dbReference type="SMART" id="SM01403">
    <property type="entry name" value="Ribosomal_S10"/>
    <property type="match status" value="1"/>
</dbReference>
<dbReference type="PANTHER" id="PTHR11700">
    <property type="entry name" value="30S RIBOSOMAL PROTEIN S10 FAMILY MEMBER"/>
    <property type="match status" value="1"/>
</dbReference>
<dbReference type="InterPro" id="IPR001848">
    <property type="entry name" value="Ribosomal_uS10"/>
</dbReference>
<gene>
    <name evidence="4" type="primary">rpsJ</name>
    <name evidence="6" type="ORF">HEPPS_01580</name>
</gene>
<dbReference type="GO" id="GO:0006412">
    <property type="term" value="P:translation"/>
    <property type="evidence" value="ECO:0007669"/>
    <property type="project" value="UniProtKB-UniRule"/>
</dbReference>
<keyword evidence="3 4" id="KW-0687">Ribonucleoprotein</keyword>
<dbReference type="GO" id="GO:0003735">
    <property type="term" value="F:structural constituent of ribosome"/>
    <property type="evidence" value="ECO:0007669"/>
    <property type="project" value="InterPro"/>
</dbReference>
<evidence type="ECO:0000256" key="1">
    <source>
        <dbReference type="ARBA" id="ARBA00007102"/>
    </source>
</evidence>
<dbReference type="AlphaFoldDB" id="A0A0G7ZMW1"/>
<dbReference type="EMBL" id="CWGI01000001">
    <property type="protein sequence ID" value="CRX36958.1"/>
    <property type="molecule type" value="Genomic_DNA"/>
</dbReference>
<dbReference type="Gene3D" id="3.30.70.600">
    <property type="entry name" value="Ribosomal protein S10 domain"/>
    <property type="match status" value="1"/>
</dbReference>
<evidence type="ECO:0000256" key="4">
    <source>
        <dbReference type="HAMAP-Rule" id="MF_00508"/>
    </source>
</evidence>
<comment type="subunit">
    <text evidence="4">Part of the 30S ribosomal subunit.</text>
</comment>
<comment type="similarity">
    <text evidence="1 4">Belongs to the universal ribosomal protein uS10 family.</text>
</comment>
<evidence type="ECO:0000259" key="5">
    <source>
        <dbReference type="SMART" id="SM01403"/>
    </source>
</evidence>
<dbReference type="HAMAP" id="MF_00508">
    <property type="entry name" value="Ribosomal_uS10"/>
    <property type="match status" value="1"/>
</dbReference>
<dbReference type="GO" id="GO:0000049">
    <property type="term" value="F:tRNA binding"/>
    <property type="evidence" value="ECO:0007669"/>
    <property type="project" value="UniProtKB-UniRule"/>
</dbReference>
<keyword evidence="7" id="KW-1185">Reference proteome</keyword>
<evidence type="ECO:0000313" key="6">
    <source>
        <dbReference type="EMBL" id="CRX36958.1"/>
    </source>
</evidence>
<protein>
    <recommendedName>
        <fullName evidence="4">Small ribosomal subunit protein uS10</fullName>
    </recommendedName>
</protein>
<evidence type="ECO:0000256" key="3">
    <source>
        <dbReference type="ARBA" id="ARBA00023274"/>
    </source>
</evidence>
<dbReference type="Proteomes" id="UP000242141">
    <property type="component" value="Unassembled WGS sequence"/>
</dbReference>
<evidence type="ECO:0000313" key="7">
    <source>
        <dbReference type="Proteomes" id="UP000242141"/>
    </source>
</evidence>
<dbReference type="SUPFAM" id="SSF54999">
    <property type="entry name" value="Ribosomal protein S10"/>
    <property type="match status" value="1"/>
</dbReference>
<organism evidence="6 7">
    <name type="scientific">Candidatus Hepatoplasma crinochetorum</name>
    <dbReference type="NCBI Taxonomy" id="295596"/>
    <lineage>
        <taxon>Bacteria</taxon>
        <taxon>Bacillati</taxon>
        <taxon>Mycoplasmatota</taxon>
        <taxon>Mollicutes</taxon>
        <taxon>Candidatus Hepatoplasmataceae</taxon>
        <taxon>Candidatus Hepatoplasma</taxon>
    </lineage>
</organism>
<accession>A0A0G7ZMW1</accession>
<keyword evidence="2 4" id="KW-0689">Ribosomal protein</keyword>